<dbReference type="EMBL" id="LSDA01000050">
    <property type="protein sequence ID" value="KXB58505.1"/>
    <property type="molecule type" value="Genomic_DNA"/>
</dbReference>
<sequence length="307" mass="35440">MESIFYSINEATAKAANDVNSMRSYRTGSATESYQEQVRNVYEIVKEIEKKKPKLYERAQRMAARYSRKLAEYYNSYYRNEASCPSVMISGAGNFPVGKKKKQNARRETLINEWNYLESYARKIEDLLTMSQPILSNDEQAIELLEEKLEALKEKQENMKAVNKAIKKKDVAVGNEELRDMGYSDNDIAELRKPDFAGRVGYSSFSLQNNLANIKRIEARLKKLKSVKADGTKEVECEFFKVVENTDLMRLQLIFDDKPSEEVRKVLKSHAFRWSPSNKSWQRQLTDNAKRVLTVVINEINALDSIA</sequence>
<evidence type="ECO:0000313" key="2">
    <source>
        <dbReference type="EMBL" id="KXB58505.1"/>
    </source>
</evidence>
<name>A0A133ZSU6_9FIRM</name>
<dbReference type="PATRIC" id="fig|467210.3.peg.1108"/>
<comment type="caution">
    <text evidence="2">The sequence shown here is derived from an EMBL/GenBank/DDBJ whole genome shotgun (WGS) entry which is preliminary data.</text>
</comment>
<evidence type="ECO:0000313" key="3">
    <source>
        <dbReference type="Proteomes" id="UP000070394"/>
    </source>
</evidence>
<dbReference type="RefSeq" id="WP_060930962.1">
    <property type="nucleotide sequence ID" value="NZ_KQ959804.1"/>
</dbReference>
<reference evidence="3" key="1">
    <citation type="submission" date="2016-01" db="EMBL/GenBank/DDBJ databases">
        <authorList>
            <person name="Mitreva M."/>
            <person name="Pepin K.H."/>
            <person name="Mihindukulasuriya K.A."/>
            <person name="Fulton R."/>
            <person name="Fronick C."/>
            <person name="O'Laughlin M."/>
            <person name="Miner T."/>
            <person name="Herter B."/>
            <person name="Rosa B.A."/>
            <person name="Cordes M."/>
            <person name="Tomlinson C."/>
            <person name="Wollam A."/>
            <person name="Palsikar V.B."/>
            <person name="Mardis E.R."/>
            <person name="Wilson R.K."/>
        </authorList>
    </citation>
    <scope>NUCLEOTIDE SEQUENCE [LARGE SCALE GENOMIC DNA]</scope>
    <source>
        <strain evidence="3">DNF00896</strain>
    </source>
</reference>
<keyword evidence="3" id="KW-1185">Reference proteome</keyword>
<dbReference type="Proteomes" id="UP000070394">
    <property type="component" value="Unassembled WGS sequence"/>
</dbReference>
<feature type="coiled-coil region" evidence="1">
    <location>
        <begin position="207"/>
        <end position="234"/>
    </location>
</feature>
<feature type="coiled-coil region" evidence="1">
    <location>
        <begin position="135"/>
        <end position="169"/>
    </location>
</feature>
<protein>
    <submittedName>
        <fullName evidence="2">Uncharacterized protein</fullName>
    </submittedName>
</protein>
<dbReference type="AlphaFoldDB" id="A0A133ZSU6"/>
<keyword evidence="1" id="KW-0175">Coiled coil</keyword>
<organism evidence="2 3">
    <name type="scientific">Lachnoanaerobaculum saburreum</name>
    <dbReference type="NCBI Taxonomy" id="467210"/>
    <lineage>
        <taxon>Bacteria</taxon>
        <taxon>Bacillati</taxon>
        <taxon>Bacillota</taxon>
        <taxon>Clostridia</taxon>
        <taxon>Lachnospirales</taxon>
        <taxon>Lachnospiraceae</taxon>
        <taxon>Lachnoanaerobaculum</taxon>
    </lineage>
</organism>
<accession>A0A133ZSU6</accession>
<dbReference type="OrthoDB" id="9803716at2"/>
<dbReference type="STRING" id="467210.HMPREF1866_01117"/>
<gene>
    <name evidence="2" type="ORF">HMPREF1866_01117</name>
</gene>
<evidence type="ECO:0000256" key="1">
    <source>
        <dbReference type="SAM" id="Coils"/>
    </source>
</evidence>
<proteinExistence type="predicted"/>